<feature type="transmembrane region" description="Helical" evidence="6">
    <location>
        <begin position="410"/>
        <end position="431"/>
    </location>
</feature>
<evidence type="ECO:0000256" key="2">
    <source>
        <dbReference type="ARBA" id="ARBA00009773"/>
    </source>
</evidence>
<dbReference type="AlphaFoldDB" id="A0A9D3YJZ9"/>
<feature type="transmembrane region" description="Helical" evidence="6">
    <location>
        <begin position="451"/>
        <end position="475"/>
    </location>
</feature>
<evidence type="ECO:0000256" key="4">
    <source>
        <dbReference type="ARBA" id="ARBA00022989"/>
    </source>
</evidence>
<evidence type="ECO:0000256" key="1">
    <source>
        <dbReference type="ARBA" id="ARBA00004141"/>
    </source>
</evidence>
<protein>
    <recommendedName>
        <fullName evidence="9">Transmembrane protein 245</fullName>
    </recommendedName>
</protein>
<dbReference type="InterPro" id="IPR002549">
    <property type="entry name" value="AI-2E-like"/>
</dbReference>
<keyword evidence="4 6" id="KW-1133">Transmembrane helix</keyword>
<evidence type="ECO:0000256" key="5">
    <source>
        <dbReference type="ARBA" id="ARBA00023136"/>
    </source>
</evidence>
<dbReference type="PANTHER" id="PTHR21716:SF4">
    <property type="entry name" value="TRANSMEMBRANE PROTEIN 245"/>
    <property type="match status" value="1"/>
</dbReference>
<feature type="transmembrane region" description="Helical" evidence="6">
    <location>
        <begin position="381"/>
        <end position="403"/>
    </location>
</feature>
<proteinExistence type="inferred from homology"/>
<comment type="subcellular location">
    <subcellularLocation>
        <location evidence="1">Membrane</location>
        <topology evidence="1">Multi-pass membrane protein</topology>
    </subcellularLocation>
</comment>
<comment type="similarity">
    <text evidence="2">Belongs to the autoinducer-2 exporter (AI-2E) (TC 2.A.86) family.</text>
</comment>
<reference evidence="7" key="1">
    <citation type="journal article" date="2019" name="bioRxiv">
        <title>The Genome of the Zebra Mussel, Dreissena polymorpha: A Resource for Invasive Species Research.</title>
        <authorList>
            <person name="McCartney M.A."/>
            <person name="Auch B."/>
            <person name="Kono T."/>
            <person name="Mallez S."/>
            <person name="Zhang Y."/>
            <person name="Obille A."/>
            <person name="Becker A."/>
            <person name="Abrahante J.E."/>
            <person name="Garbe J."/>
            <person name="Badalamenti J.P."/>
            <person name="Herman A."/>
            <person name="Mangelson H."/>
            <person name="Liachko I."/>
            <person name="Sullivan S."/>
            <person name="Sone E.D."/>
            <person name="Koren S."/>
            <person name="Silverstein K.A.T."/>
            <person name="Beckman K.B."/>
            <person name="Gohl D.M."/>
        </authorList>
    </citation>
    <scope>NUCLEOTIDE SEQUENCE</scope>
    <source>
        <strain evidence="7">Duluth1</strain>
        <tissue evidence="7">Whole animal</tissue>
    </source>
</reference>
<name>A0A9D3YJZ9_DREPO</name>
<sequence length="494" mass="54338">IKLGSPEGPLGVRVQHMRCRLVDWLQDRKDVIMPKWLRGVARLVLKGDQKIILLLESSLDKITSIVFILLLLICSLLFGVIFAVQVQQESMYLVKTTSNLLNNTLHPEMANWLPKNEDLQKALDSMVGNAYLYGRNYIAHKVRDLVNGPSTDSNSQIESQVLDMWDRLYESWLARLYSNGSDQCVVFYSCLKLHSNGSEILSNPVENSTSTSLARKGPEFSFDITNLSSIWDVITHGDGFNFGDIITFVKENIGTFISVLESVWAVLKGNMNLVITVFTSTLSLVFGGGTALLNFILSSVIFLTTLFYLLASSGDQYKPIAWFSAMSPTTGGNTFGQAVQDAVGGVFMASLKMGAFYGLYTWLTHSLFGVNIVFIPSALAAVFGAVPFVGAYLAAIPAVLELWLVQDRFALAMCLLVIHFLPTYVVDTAIYSEIKGGHPYMTGLAIAGGMYWLGLEGAIFGPIILCCLIVLINVYGTMIRPESPGTFARSNSVY</sequence>
<comment type="caution">
    <text evidence="7">The sequence shown here is derived from an EMBL/GenBank/DDBJ whole genome shotgun (WGS) entry which is preliminary data.</text>
</comment>
<gene>
    <name evidence="7" type="ORF">DPMN_074525</name>
</gene>
<feature type="transmembrane region" description="Helical" evidence="6">
    <location>
        <begin position="292"/>
        <end position="311"/>
    </location>
</feature>
<feature type="transmembrane region" description="Helical" evidence="6">
    <location>
        <begin position="62"/>
        <end position="84"/>
    </location>
</feature>
<organism evidence="7 8">
    <name type="scientific">Dreissena polymorpha</name>
    <name type="common">Zebra mussel</name>
    <name type="synonym">Mytilus polymorpha</name>
    <dbReference type="NCBI Taxonomy" id="45954"/>
    <lineage>
        <taxon>Eukaryota</taxon>
        <taxon>Metazoa</taxon>
        <taxon>Spiralia</taxon>
        <taxon>Lophotrochozoa</taxon>
        <taxon>Mollusca</taxon>
        <taxon>Bivalvia</taxon>
        <taxon>Autobranchia</taxon>
        <taxon>Heteroconchia</taxon>
        <taxon>Euheterodonta</taxon>
        <taxon>Imparidentia</taxon>
        <taxon>Neoheterodontei</taxon>
        <taxon>Myida</taxon>
        <taxon>Dreissenoidea</taxon>
        <taxon>Dreissenidae</taxon>
        <taxon>Dreissena</taxon>
    </lineage>
</organism>
<evidence type="ECO:0000256" key="3">
    <source>
        <dbReference type="ARBA" id="ARBA00022692"/>
    </source>
</evidence>
<feature type="non-terminal residue" evidence="7">
    <location>
        <position position="1"/>
    </location>
</feature>
<evidence type="ECO:0000256" key="6">
    <source>
        <dbReference type="SAM" id="Phobius"/>
    </source>
</evidence>
<dbReference type="Proteomes" id="UP000828390">
    <property type="component" value="Unassembled WGS sequence"/>
</dbReference>
<evidence type="ECO:0008006" key="9">
    <source>
        <dbReference type="Google" id="ProtNLM"/>
    </source>
</evidence>
<keyword evidence="8" id="KW-1185">Reference proteome</keyword>
<dbReference type="EMBL" id="JAIWYP010000015">
    <property type="protein sequence ID" value="KAH3699568.1"/>
    <property type="molecule type" value="Genomic_DNA"/>
</dbReference>
<dbReference type="Pfam" id="PF01594">
    <property type="entry name" value="AI-2E_transport"/>
    <property type="match status" value="1"/>
</dbReference>
<evidence type="ECO:0000313" key="7">
    <source>
        <dbReference type="EMBL" id="KAH3699568.1"/>
    </source>
</evidence>
<evidence type="ECO:0000313" key="8">
    <source>
        <dbReference type="Proteomes" id="UP000828390"/>
    </source>
</evidence>
<keyword evidence="3 6" id="KW-0812">Transmembrane</keyword>
<accession>A0A9D3YJZ9</accession>
<dbReference type="GO" id="GO:0016020">
    <property type="term" value="C:membrane"/>
    <property type="evidence" value="ECO:0007669"/>
    <property type="project" value="UniProtKB-SubCell"/>
</dbReference>
<keyword evidence="5 6" id="KW-0472">Membrane</keyword>
<reference evidence="7" key="2">
    <citation type="submission" date="2020-11" db="EMBL/GenBank/DDBJ databases">
        <authorList>
            <person name="McCartney M.A."/>
            <person name="Auch B."/>
            <person name="Kono T."/>
            <person name="Mallez S."/>
            <person name="Becker A."/>
            <person name="Gohl D.M."/>
            <person name="Silverstein K.A.T."/>
            <person name="Koren S."/>
            <person name="Bechman K.B."/>
            <person name="Herman A."/>
            <person name="Abrahante J.E."/>
            <person name="Garbe J."/>
        </authorList>
    </citation>
    <scope>NUCLEOTIDE SEQUENCE</scope>
    <source>
        <strain evidence="7">Duluth1</strain>
        <tissue evidence="7">Whole animal</tissue>
    </source>
</reference>
<dbReference type="PANTHER" id="PTHR21716">
    <property type="entry name" value="TRANSMEMBRANE PROTEIN"/>
    <property type="match status" value="1"/>
</dbReference>